<proteinExistence type="inferred from homology"/>
<feature type="non-terminal residue" evidence="12">
    <location>
        <position position="282"/>
    </location>
</feature>
<keyword evidence="7" id="KW-1015">Disulfide bond</keyword>
<protein>
    <submittedName>
        <fullName evidence="12">Coiled-coil-helix-coiled-coil-helix domain-containing protein 6B, mitochondrial-like</fullName>
    </submittedName>
</protein>
<keyword evidence="6" id="KW-0472">Membrane</keyword>
<evidence type="ECO:0000256" key="3">
    <source>
        <dbReference type="ARBA" id="ARBA00022792"/>
    </source>
</evidence>
<evidence type="ECO:0000256" key="8">
    <source>
        <dbReference type="ARBA" id="ARBA00023288"/>
    </source>
</evidence>
<comment type="caution">
    <text evidence="12">The sequence shown here is derived from an EMBL/GenBank/DDBJ whole genome shotgun (WGS) entry which is preliminary data.</text>
</comment>
<dbReference type="InterPro" id="IPR042860">
    <property type="entry name" value="MIC25"/>
</dbReference>
<feature type="region of interest" description="Disordered" evidence="11">
    <location>
        <begin position="1"/>
        <end position="48"/>
    </location>
</feature>
<evidence type="ECO:0000256" key="6">
    <source>
        <dbReference type="ARBA" id="ARBA00023136"/>
    </source>
</evidence>
<evidence type="ECO:0000256" key="2">
    <source>
        <dbReference type="ARBA" id="ARBA00022707"/>
    </source>
</evidence>
<sequence>MKSLSEDVLQRMRDRAGSPGAQAPPPESHREGPGTQPGPTAAELREELRRRYEREHALVQEELARIARQEREAGREELSAAVRRERAQAREDAEKARQLVSHVQHQDGGRGINPLREPEKEGGLHAPADLDAWVAEIKLSIPCCFAISGCYGCGCESSKHILGLAKQLDKKEAELKRLAVFYKEQLTLLEKKNLEYYKLASEQYQEAAAKAEAHIKSRSTTPVCADLQAQILNCYRENQGQTLCCSSLAKEYMQCIDAAKKKDEFHMRGAQWCSGFGRGLLS</sequence>
<evidence type="ECO:0000256" key="9">
    <source>
        <dbReference type="ARBA" id="ARBA00034476"/>
    </source>
</evidence>
<evidence type="ECO:0000256" key="5">
    <source>
        <dbReference type="ARBA" id="ARBA00023128"/>
    </source>
</evidence>
<keyword evidence="2" id="KW-0519">Myristate</keyword>
<evidence type="ECO:0000256" key="4">
    <source>
        <dbReference type="ARBA" id="ARBA00023054"/>
    </source>
</evidence>
<keyword evidence="4" id="KW-0175">Coiled coil</keyword>
<accession>A0A0P7XV20</accession>
<evidence type="ECO:0000256" key="1">
    <source>
        <dbReference type="ARBA" id="ARBA00002689"/>
    </source>
</evidence>
<keyword evidence="5" id="KW-0496">Mitochondrion</keyword>
<comment type="similarity">
    <text evidence="10">Belongs to the MICOS complex subunit Mic19 family. Metazoan Mic25 subfamily.</text>
</comment>
<organism evidence="12 13">
    <name type="scientific">Scleropages formosus</name>
    <name type="common">Asian bonytongue</name>
    <name type="synonym">Osteoglossum formosum</name>
    <dbReference type="NCBI Taxonomy" id="113540"/>
    <lineage>
        <taxon>Eukaryota</taxon>
        <taxon>Metazoa</taxon>
        <taxon>Chordata</taxon>
        <taxon>Craniata</taxon>
        <taxon>Vertebrata</taxon>
        <taxon>Euteleostomi</taxon>
        <taxon>Actinopterygii</taxon>
        <taxon>Neopterygii</taxon>
        <taxon>Teleostei</taxon>
        <taxon>Osteoglossocephala</taxon>
        <taxon>Osteoglossomorpha</taxon>
        <taxon>Osteoglossiformes</taxon>
        <taxon>Osteoglossidae</taxon>
        <taxon>Scleropages</taxon>
    </lineage>
</organism>
<dbReference type="AlphaFoldDB" id="A0A0P7XV20"/>
<dbReference type="InterPro" id="IPR007964">
    <property type="entry name" value="MIC19/MIC25"/>
</dbReference>
<dbReference type="STRING" id="113540.ENSSFOP00015030501"/>
<comment type="function">
    <text evidence="1">Component of the MICOS complex, a large protein complex of the mitochondrial inner membrane that plays crucial roles in the maintenance of crista junctions, inner membrane architecture, and formation of contact sites to the outer membrane.</text>
</comment>
<dbReference type="Proteomes" id="UP000034805">
    <property type="component" value="Unassembled WGS sequence"/>
</dbReference>
<evidence type="ECO:0000313" key="12">
    <source>
        <dbReference type="EMBL" id="KPP79126.1"/>
    </source>
</evidence>
<dbReference type="PANTHER" id="PTHR47609:SF1">
    <property type="entry name" value="MICOS COMPLEX SUBUNIT MIC25"/>
    <property type="match status" value="1"/>
</dbReference>
<evidence type="ECO:0000313" key="13">
    <source>
        <dbReference type="Proteomes" id="UP000034805"/>
    </source>
</evidence>
<comment type="subcellular location">
    <subcellularLocation>
        <location evidence="9">Mitochondrion inner membrane</location>
        <topology evidence="9">Lipid-anchor</topology>
    </subcellularLocation>
</comment>
<evidence type="ECO:0000256" key="7">
    <source>
        <dbReference type="ARBA" id="ARBA00023157"/>
    </source>
</evidence>
<dbReference type="PANTHER" id="PTHR47609">
    <property type="entry name" value="MICOS COMPLEX SUBUNIT MIC25"/>
    <property type="match status" value="1"/>
</dbReference>
<evidence type="ECO:0000256" key="10">
    <source>
        <dbReference type="ARBA" id="ARBA00034480"/>
    </source>
</evidence>
<reference evidence="12 13" key="1">
    <citation type="submission" date="2015-08" db="EMBL/GenBank/DDBJ databases">
        <title>The genome of the Asian arowana (Scleropages formosus).</title>
        <authorList>
            <person name="Tan M.H."/>
            <person name="Gan H.M."/>
            <person name="Croft L.J."/>
            <person name="Austin C.M."/>
        </authorList>
    </citation>
    <scope>NUCLEOTIDE SEQUENCE [LARGE SCALE GENOMIC DNA]</scope>
    <source>
        <strain evidence="12">Aro1</strain>
    </source>
</reference>
<keyword evidence="3" id="KW-0999">Mitochondrion inner membrane</keyword>
<dbReference type="PROSITE" id="PS51808">
    <property type="entry name" value="CHCH"/>
    <property type="match status" value="1"/>
</dbReference>
<dbReference type="Pfam" id="PF05300">
    <property type="entry name" value="MIC19_MIC25"/>
    <property type="match status" value="2"/>
</dbReference>
<dbReference type="EMBL" id="JARO02000285">
    <property type="protein sequence ID" value="KPP79126.1"/>
    <property type="molecule type" value="Genomic_DNA"/>
</dbReference>
<dbReference type="GO" id="GO:0061617">
    <property type="term" value="C:MICOS complex"/>
    <property type="evidence" value="ECO:0007669"/>
    <property type="project" value="InterPro"/>
</dbReference>
<name>A0A0P7XV20_SCLFO</name>
<evidence type="ECO:0000256" key="11">
    <source>
        <dbReference type="SAM" id="MobiDB-lite"/>
    </source>
</evidence>
<keyword evidence="8" id="KW-0449">Lipoprotein</keyword>
<feature type="compositionally biased region" description="Basic and acidic residues" evidence="11">
    <location>
        <begin position="1"/>
        <end position="16"/>
    </location>
</feature>
<gene>
    <name evidence="12" type="ORF">Z043_101329</name>
</gene>